<keyword evidence="2" id="KW-1133">Transmembrane helix</keyword>
<evidence type="ECO:0000313" key="3">
    <source>
        <dbReference type="EMBL" id="CAN90640.1"/>
    </source>
</evidence>
<accession>A9GUL9</accession>
<dbReference type="KEGG" id="scl:sce0483"/>
<proteinExistence type="predicted"/>
<dbReference type="STRING" id="448385.sce0483"/>
<name>A9GUL9_SORC5</name>
<keyword evidence="4" id="KW-1185">Reference proteome</keyword>
<reference evidence="3 4" key="1">
    <citation type="journal article" date="2007" name="Nat. Biotechnol.">
        <title>Complete genome sequence of the myxobacterium Sorangium cellulosum.</title>
        <authorList>
            <person name="Schneiker S."/>
            <person name="Perlova O."/>
            <person name="Kaiser O."/>
            <person name="Gerth K."/>
            <person name="Alici A."/>
            <person name="Altmeyer M.O."/>
            <person name="Bartels D."/>
            <person name="Bekel T."/>
            <person name="Beyer S."/>
            <person name="Bode E."/>
            <person name="Bode H.B."/>
            <person name="Bolten C.J."/>
            <person name="Choudhuri J.V."/>
            <person name="Doss S."/>
            <person name="Elnakady Y.A."/>
            <person name="Frank B."/>
            <person name="Gaigalat L."/>
            <person name="Goesmann A."/>
            <person name="Groeger C."/>
            <person name="Gross F."/>
            <person name="Jelsbak L."/>
            <person name="Jelsbak L."/>
            <person name="Kalinowski J."/>
            <person name="Kegler C."/>
            <person name="Knauber T."/>
            <person name="Konietzny S."/>
            <person name="Kopp M."/>
            <person name="Krause L."/>
            <person name="Krug D."/>
            <person name="Linke B."/>
            <person name="Mahmud T."/>
            <person name="Martinez-Arias R."/>
            <person name="McHardy A.C."/>
            <person name="Merai M."/>
            <person name="Meyer F."/>
            <person name="Mormann S."/>
            <person name="Munoz-Dorado J."/>
            <person name="Perez J."/>
            <person name="Pradella S."/>
            <person name="Rachid S."/>
            <person name="Raddatz G."/>
            <person name="Rosenau F."/>
            <person name="Rueckert C."/>
            <person name="Sasse F."/>
            <person name="Scharfe M."/>
            <person name="Schuster S.C."/>
            <person name="Suen G."/>
            <person name="Treuner-Lange A."/>
            <person name="Velicer G.J."/>
            <person name="Vorholter F.-J."/>
            <person name="Weissman K.J."/>
            <person name="Welch R.D."/>
            <person name="Wenzel S.C."/>
            <person name="Whitworth D.E."/>
            <person name="Wilhelm S."/>
            <person name="Wittmann C."/>
            <person name="Bloecker H."/>
            <person name="Puehler A."/>
            <person name="Mueller R."/>
        </authorList>
    </citation>
    <scope>NUCLEOTIDE SEQUENCE [LARGE SCALE GENOMIC DNA]</scope>
    <source>
        <strain evidence="4">So ce56</strain>
    </source>
</reference>
<gene>
    <name evidence="3" type="ordered locus">sce0483</name>
</gene>
<keyword evidence="2" id="KW-0812">Transmembrane</keyword>
<evidence type="ECO:0000313" key="4">
    <source>
        <dbReference type="Proteomes" id="UP000002139"/>
    </source>
</evidence>
<feature type="transmembrane region" description="Helical" evidence="2">
    <location>
        <begin position="229"/>
        <end position="254"/>
    </location>
</feature>
<dbReference type="EMBL" id="AM746676">
    <property type="protein sequence ID" value="CAN90640.1"/>
    <property type="molecule type" value="Genomic_DNA"/>
</dbReference>
<keyword evidence="2" id="KW-0472">Membrane</keyword>
<feature type="region of interest" description="Disordered" evidence="1">
    <location>
        <begin position="1"/>
        <end position="48"/>
    </location>
</feature>
<dbReference type="RefSeq" id="WP_012233118.1">
    <property type="nucleotide sequence ID" value="NC_010162.1"/>
</dbReference>
<dbReference type="HOGENOM" id="CLU_905851_0_0_7"/>
<evidence type="ECO:0000256" key="2">
    <source>
        <dbReference type="SAM" id="Phobius"/>
    </source>
</evidence>
<organism evidence="3 4">
    <name type="scientific">Sorangium cellulosum (strain So ce56)</name>
    <name type="common">Polyangium cellulosum (strain So ce56)</name>
    <dbReference type="NCBI Taxonomy" id="448385"/>
    <lineage>
        <taxon>Bacteria</taxon>
        <taxon>Pseudomonadati</taxon>
        <taxon>Myxococcota</taxon>
        <taxon>Polyangia</taxon>
        <taxon>Polyangiales</taxon>
        <taxon>Polyangiaceae</taxon>
        <taxon>Sorangium</taxon>
    </lineage>
</organism>
<dbReference type="OrthoDB" id="5520143at2"/>
<feature type="compositionally biased region" description="Low complexity" evidence="1">
    <location>
        <begin position="24"/>
        <end position="48"/>
    </location>
</feature>
<protein>
    <submittedName>
        <fullName evidence="3">Uncharacterized protein</fullName>
    </submittedName>
</protein>
<feature type="compositionally biased region" description="Low complexity" evidence="1">
    <location>
        <begin position="1"/>
        <end position="10"/>
    </location>
</feature>
<dbReference type="Proteomes" id="UP000002139">
    <property type="component" value="Chromosome"/>
</dbReference>
<evidence type="ECO:0000256" key="1">
    <source>
        <dbReference type="SAM" id="MobiDB-lite"/>
    </source>
</evidence>
<feature type="transmembrane region" description="Helical" evidence="2">
    <location>
        <begin position="58"/>
        <end position="76"/>
    </location>
</feature>
<dbReference type="AlphaFoldDB" id="A9GUL9"/>
<sequence length="266" mass="27805">MSSREPSGEPAPAPETGEERAAPKARASAGERAAPKARASAGERAAPKARASAGARRVAALLALALSLGAIAGVAYQRHAAVHLRALPRVPSCVRGARVALRKPVAVSGTEPRQTASGETVYLTPGEDRAVACALQLDEALARHLAGALAEQAPAQRAARLSELVRDRVPADPAYDRAASAAYMMASAALRGLPDDVAEVRAAAEELDRHHACRFDTRRPCPTRPPLPALVWLTGVPAALSLLGLLWIGLAASAARYRRWTARRGG</sequence>
<dbReference type="BioCyc" id="SCEL448385:SCE_RS02530-MONOMER"/>